<organism evidence="6 7">
    <name type="scientific">Proteus appendicitidis</name>
    <dbReference type="NCBI Taxonomy" id="3034648"/>
    <lineage>
        <taxon>Bacteria</taxon>
        <taxon>Pseudomonadati</taxon>
        <taxon>Pseudomonadota</taxon>
        <taxon>Gammaproteobacteria</taxon>
        <taxon>Enterobacterales</taxon>
        <taxon>Morganellaceae</taxon>
        <taxon>Proteus</taxon>
    </lineage>
</organism>
<keyword evidence="4" id="KW-0843">Virulence</keyword>
<dbReference type="Gene3D" id="1.20.1710.10">
    <property type="entry name" value="IpaD-like"/>
    <property type="match status" value="1"/>
</dbReference>
<dbReference type="InterPro" id="IPR036708">
    <property type="entry name" value="BipD-like_sf"/>
</dbReference>
<dbReference type="SUPFAM" id="SSF140693">
    <property type="entry name" value="IpaD-like"/>
    <property type="match status" value="1"/>
</dbReference>
<name>A0ABY8Y6J0_9GAMM</name>
<evidence type="ECO:0000256" key="4">
    <source>
        <dbReference type="ARBA" id="ARBA00023026"/>
    </source>
</evidence>
<dbReference type="InterPro" id="IPR009483">
    <property type="entry name" value="IpaD/BipD/SipD"/>
</dbReference>
<keyword evidence="3" id="KW-0964">Secreted</keyword>
<dbReference type="EMBL" id="CP127389">
    <property type="protein sequence ID" value="WIV88035.1"/>
    <property type="molecule type" value="Genomic_DNA"/>
</dbReference>
<reference evidence="6 7" key="1">
    <citation type="submission" date="2023-06" db="EMBL/GenBank/DDBJ databases">
        <title>Proteus appendicitidis sp. nov., isolated from the appendiceal pus of an appendicitis patient in Yongzhou, China.</title>
        <authorList>
            <person name="Cai X."/>
        </authorList>
    </citation>
    <scope>NUCLEOTIDE SEQUENCE [LARGE SCALE GENOMIC DNA]</scope>
    <source>
        <strain evidence="6 7">HZ0627</strain>
    </source>
</reference>
<evidence type="ECO:0000313" key="7">
    <source>
        <dbReference type="Proteomes" id="UP001226651"/>
    </source>
</evidence>
<protein>
    <submittedName>
        <fullName evidence="6">IpaD/SipD/SspD family type III secretion system needle tip protein</fullName>
    </submittedName>
</protein>
<sequence length="347" mass="39525">MATAINFDVPKSNHKSHIENRFYNVQAHNQGEFLNNSSFLLEDIKREYQELYLNDGKDDNKFEHLSSKEKGFYLDEQYVENNINQKKSLNDISYAAGAIENAQSNDSYPTDSLSDLFDEVKQSIVAGKNDYLDVLKDIFSKYMDFVKELREILSELSQATKAGSKDGYINVNVDALYDRLNLLKIKSQRPGFFSLGMTFVKEDDGRFYRLINGEKIYYQSSTEVDSAINAVEKLLSQIKGVNYKKTDNSGGIRPNIAFLFEASLDLSGIDKLLDYFDKMPRGGHDILQTEFDLLKKTLDAVEKGVNTNLDELSKKYSSANSNYDNFVKIVSSTMNTLLEMAKGFLHF</sequence>
<evidence type="ECO:0000256" key="5">
    <source>
        <dbReference type="ARBA" id="ARBA00023054"/>
    </source>
</evidence>
<evidence type="ECO:0000256" key="1">
    <source>
        <dbReference type="ARBA" id="ARBA00004613"/>
    </source>
</evidence>
<dbReference type="RefSeq" id="WP_285804969.1">
    <property type="nucleotide sequence ID" value="NZ_CP127389.1"/>
</dbReference>
<accession>A0ABY8Y6J0</accession>
<evidence type="ECO:0000313" key="6">
    <source>
        <dbReference type="EMBL" id="WIV88035.1"/>
    </source>
</evidence>
<comment type="subcellular location">
    <subcellularLocation>
        <location evidence="1">Secreted</location>
    </subcellularLocation>
</comment>
<evidence type="ECO:0000256" key="3">
    <source>
        <dbReference type="ARBA" id="ARBA00022525"/>
    </source>
</evidence>
<comment type="similarity">
    <text evidence="2">Belongs to the invasin protein D family.</text>
</comment>
<proteinExistence type="inferred from homology"/>
<gene>
    <name evidence="6" type="ORF">QQS39_16515</name>
</gene>
<dbReference type="Proteomes" id="UP001226651">
    <property type="component" value="Chromosome"/>
</dbReference>
<keyword evidence="5" id="KW-0175">Coiled coil</keyword>
<evidence type="ECO:0000256" key="2">
    <source>
        <dbReference type="ARBA" id="ARBA00007741"/>
    </source>
</evidence>
<dbReference type="Pfam" id="PF06511">
    <property type="entry name" value="T3SS_TC"/>
    <property type="match status" value="1"/>
</dbReference>
<keyword evidence="7" id="KW-1185">Reference proteome</keyword>